<dbReference type="PROSITE" id="PS50237">
    <property type="entry name" value="HECT"/>
    <property type="match status" value="1"/>
</dbReference>
<dbReference type="InterPro" id="IPR000569">
    <property type="entry name" value="HECT_dom"/>
</dbReference>
<keyword evidence="3 5" id="KW-0833">Ubl conjugation pathway</keyword>
<keyword evidence="12" id="KW-1185">Reference proteome</keyword>
<dbReference type="SUPFAM" id="SSF46934">
    <property type="entry name" value="UBA-like"/>
    <property type="match status" value="1"/>
</dbReference>
<evidence type="ECO:0000259" key="8">
    <source>
        <dbReference type="PROSITE" id="PS50030"/>
    </source>
</evidence>
<dbReference type="Pfam" id="PF00627">
    <property type="entry name" value="UBA"/>
    <property type="match status" value="1"/>
</dbReference>
<feature type="domain" description="UBA" evidence="8">
    <location>
        <begin position="2019"/>
        <end position="2060"/>
    </location>
</feature>
<dbReference type="PANTHER" id="PTHR46435:SF1">
    <property type="entry name" value="E3 UBIQUITIN-PROTEIN LIGASE HECTD4-RELATED"/>
    <property type="match status" value="1"/>
</dbReference>
<dbReference type="OrthoDB" id="290242at2759"/>
<keyword evidence="4" id="KW-0539">Nucleus</keyword>
<feature type="coiled-coil region" evidence="6">
    <location>
        <begin position="4037"/>
        <end position="4064"/>
    </location>
</feature>
<feature type="domain" description="WWE" evidence="10">
    <location>
        <begin position="391"/>
        <end position="472"/>
    </location>
</feature>
<feature type="coiled-coil region" evidence="6">
    <location>
        <begin position="969"/>
        <end position="996"/>
    </location>
</feature>
<dbReference type="InterPro" id="IPR009060">
    <property type="entry name" value="UBA-like_sf"/>
</dbReference>
<organism evidence="11 12">
    <name type="scientific">Pseudocohnilembus persalinus</name>
    <name type="common">Ciliate</name>
    <dbReference type="NCBI Taxonomy" id="266149"/>
    <lineage>
        <taxon>Eukaryota</taxon>
        <taxon>Sar</taxon>
        <taxon>Alveolata</taxon>
        <taxon>Ciliophora</taxon>
        <taxon>Intramacronucleata</taxon>
        <taxon>Oligohymenophorea</taxon>
        <taxon>Scuticociliatia</taxon>
        <taxon>Philasterida</taxon>
        <taxon>Pseudocohnilembidae</taxon>
        <taxon>Pseudocohnilembus</taxon>
    </lineage>
</organism>
<protein>
    <submittedName>
        <fullName evidence="11">UBA-like protein</fullName>
    </submittedName>
</protein>
<dbReference type="Pfam" id="PF00632">
    <property type="entry name" value="HECT"/>
    <property type="match status" value="1"/>
</dbReference>
<dbReference type="InterPro" id="IPR043366">
    <property type="entry name" value="HECTD4"/>
</dbReference>
<proteinExistence type="predicted"/>
<dbReference type="InterPro" id="IPR035983">
    <property type="entry name" value="Hect_E3_ubiquitin_ligase"/>
</dbReference>
<dbReference type="GO" id="GO:0005634">
    <property type="term" value="C:nucleus"/>
    <property type="evidence" value="ECO:0007669"/>
    <property type="project" value="UniProtKB-SubCell"/>
</dbReference>
<evidence type="ECO:0000256" key="4">
    <source>
        <dbReference type="ARBA" id="ARBA00023242"/>
    </source>
</evidence>
<feature type="active site" description="Glycyl thioester intermediate" evidence="5">
    <location>
        <position position="3964"/>
    </location>
</feature>
<keyword evidence="6" id="KW-0175">Coiled coil</keyword>
<feature type="region of interest" description="Disordered" evidence="7">
    <location>
        <begin position="1277"/>
        <end position="1296"/>
    </location>
</feature>
<evidence type="ECO:0000313" key="12">
    <source>
        <dbReference type="Proteomes" id="UP000054937"/>
    </source>
</evidence>
<evidence type="ECO:0000259" key="10">
    <source>
        <dbReference type="PROSITE" id="PS50918"/>
    </source>
</evidence>
<dbReference type="SMART" id="SM00165">
    <property type="entry name" value="UBA"/>
    <property type="match status" value="1"/>
</dbReference>
<evidence type="ECO:0000256" key="5">
    <source>
        <dbReference type="PROSITE-ProRule" id="PRU00104"/>
    </source>
</evidence>
<dbReference type="Pfam" id="PF02825">
    <property type="entry name" value="WWE"/>
    <property type="match status" value="1"/>
</dbReference>
<evidence type="ECO:0000313" key="11">
    <source>
        <dbReference type="EMBL" id="KRX01327.1"/>
    </source>
</evidence>
<dbReference type="Gene3D" id="1.10.8.10">
    <property type="entry name" value="DNA helicase RuvA subunit, C-terminal domain"/>
    <property type="match status" value="1"/>
</dbReference>
<dbReference type="SMART" id="SM00119">
    <property type="entry name" value="HECTc"/>
    <property type="match status" value="1"/>
</dbReference>
<dbReference type="Gene3D" id="3.30.720.50">
    <property type="match status" value="1"/>
</dbReference>
<dbReference type="PROSITE" id="PS50030">
    <property type="entry name" value="UBA"/>
    <property type="match status" value="1"/>
</dbReference>
<name>A0A0V0QGL1_PSEPJ</name>
<evidence type="ECO:0000256" key="2">
    <source>
        <dbReference type="ARBA" id="ARBA00022553"/>
    </source>
</evidence>
<feature type="compositionally biased region" description="Basic and acidic residues" evidence="7">
    <location>
        <begin position="1994"/>
        <end position="2023"/>
    </location>
</feature>
<dbReference type="SUPFAM" id="SSF117839">
    <property type="entry name" value="WWE domain"/>
    <property type="match status" value="1"/>
</dbReference>
<dbReference type="InParanoid" id="A0A0V0QGL1"/>
<feature type="coiled-coil region" evidence="6">
    <location>
        <begin position="1131"/>
        <end position="1161"/>
    </location>
</feature>
<dbReference type="PANTHER" id="PTHR46435">
    <property type="entry name" value="E3 UBIQUITIN-PROTEIN LIGASE HECTD4-RELATED"/>
    <property type="match status" value="1"/>
</dbReference>
<accession>A0A0V0QGL1</accession>
<feature type="region of interest" description="Disordered" evidence="7">
    <location>
        <begin position="1082"/>
        <end position="1131"/>
    </location>
</feature>
<evidence type="ECO:0000256" key="7">
    <source>
        <dbReference type="SAM" id="MobiDB-lite"/>
    </source>
</evidence>
<feature type="domain" description="HECT" evidence="9">
    <location>
        <begin position="3626"/>
        <end position="3995"/>
    </location>
</feature>
<dbReference type="GO" id="GO:0004842">
    <property type="term" value="F:ubiquitin-protein transferase activity"/>
    <property type="evidence" value="ECO:0007669"/>
    <property type="project" value="InterPro"/>
</dbReference>
<keyword evidence="2" id="KW-0597">Phosphoprotein</keyword>
<evidence type="ECO:0000256" key="6">
    <source>
        <dbReference type="SAM" id="Coils"/>
    </source>
</evidence>
<dbReference type="PROSITE" id="PS50918">
    <property type="entry name" value="WWE"/>
    <property type="match status" value="1"/>
</dbReference>
<dbReference type="SUPFAM" id="SSF56204">
    <property type="entry name" value="Hect, E3 ligase catalytic domain"/>
    <property type="match status" value="1"/>
</dbReference>
<dbReference type="InterPro" id="IPR037197">
    <property type="entry name" value="WWE_dom_sf"/>
</dbReference>
<dbReference type="Gene3D" id="3.30.2410.10">
    <property type="entry name" value="Hect, E3 ligase catalytic domain"/>
    <property type="match status" value="1"/>
</dbReference>
<comment type="subcellular location">
    <subcellularLocation>
        <location evidence="1">Nucleus</location>
    </subcellularLocation>
</comment>
<dbReference type="EMBL" id="LDAU01000171">
    <property type="protein sequence ID" value="KRX01327.1"/>
    <property type="molecule type" value="Genomic_DNA"/>
</dbReference>
<dbReference type="InterPro" id="IPR015940">
    <property type="entry name" value="UBA"/>
</dbReference>
<dbReference type="InterPro" id="IPR004170">
    <property type="entry name" value="WWE_dom"/>
</dbReference>
<feature type="region of interest" description="Disordered" evidence="7">
    <location>
        <begin position="1989"/>
        <end position="2023"/>
    </location>
</feature>
<evidence type="ECO:0000259" key="9">
    <source>
        <dbReference type="PROSITE" id="PS50237"/>
    </source>
</evidence>
<feature type="region of interest" description="Disordered" evidence="7">
    <location>
        <begin position="2073"/>
        <end position="2110"/>
    </location>
</feature>
<dbReference type="Gene3D" id="3.90.1750.10">
    <property type="entry name" value="Hect, E3 ligase catalytic domains"/>
    <property type="match status" value="1"/>
</dbReference>
<sequence length="4206" mass="496409">MLNSSQFTRLLEERNEVQTEINKIMNQVYFKFGENRHKNLSLSNKCIIKNGNQEGYKFALLDPELTSRCQFAFKMLQGDFKWTALGVCDYQKIKENNFEITDFKIGHGLFVVINNGGTLSSNDQDYNNKFMSPFQFKQGDIIICTYDPEYCDIEFKKYSTQEKLKLRLKKCVRDPLRICVLFKGGNQDEIQYIEKIDHLQYYTDTQTLSRLKKKRLIDELIESSEHSFSPNLKHRNLKITNKCTIKSEGPNGYKFGLLEKPLTGKKKWAFKMLEGTFKWVAIGICHIQTIKEKNFIFEPMNIGHGAYMISQNAGTWSNIQSEFNNQVKAFKFGLGYIIIVEYDPENNLLSFYNERNPKESYSLKIKQEENNPFHICVVTHFNSDEIQYIDSVDQIPHFKEQVYYQWQWNSRLYGENPNLQEWTNYDYLDNQKLNDYYAKNKKDCRVGEFFVEFKAMIQYSVKDINKQRKVRKIQVEKEEEEEFQNEIKDNIWTVGEKTVNLYTQTGVHIFSTEKQNLRPFSLSNQLKITNKEIQKADLLLYEEICKFIESKSTYLETKPHLFLDKLKQNQIYNEFDTQQNMINQQMSYHFVLPNYNICFDIKNNLYYVQHYFQMAYMLPLVTVIQNSFNSFKNNKLHQQIETNYVEYGQNCEIEVFKFNVLQMILKLQKYKYYFQGEKSTSQIQAYRKLLQEKVIEYNYSVATGEKTFSLISKTQSLRQNYFVHYSSLNQEILLSNNLNNEQNQNKNKNKKKEEKIYYSDFSVVEPVGRLLICDVQVFFDQAKFQQQEQEKIQEELEMQHSVADERVSIKSQYAIKFGSQQKKSNQSGNLINFQKQFDKHKQMNFENLVQNQAIKLDRIEDNWKVKYCLNHIQSYIYQIENGQGEFVEYADKFLDKSYPTNTHEKKQIMQVGRKTMHLLLLLVMYQAGVLQGELMKFQLDNFIARSGVFMELFNNILRYIQGYRVVLEIQGIKQQMKEQQKEEDEIIQEIQNVIINEDDYTKLDQMCDCLGLQYKQQDSQRKKIELLQQCIKILENRKIDNQMDVYEFTDEPITYSPDDNDLINEKPAIITKDPNSCVDDNMNSEDQFLTPIKQKSISMSGEKREKNENISNNNKNQNKNENEQDLQGDSLNKLRESVDQAKQLMRERQEMNWELKQIIREIIGFLGNRVVEPESLMAQYENRIIWTNQLYELLMVDQDNFLKNYYNFTNQLLTHQQYQRDGFIEIFLGNKQLKQQLINKLSSQLKDQINKFTYTSSLIFHQIPKYQQVKKQEILEKSPEKISRQKSGEKSERGENKLKFEYEDEVNLEIGEDDEELLGLEEIMLKYFGGIGENYGGQMDFLARGGVRDKKIIQQEFQQKLNKKKRKLSKEIKNKIQIDLEREINNKKIQEKVEEIVNNVNNIIHVLGSQWLWKNSQFQEYLNQQFVPFFNQLLKLNDIFDQYQINSISSLGNILVQQVLYCVLKLDNEYILQQEILDILNKQLEQEIGRNGDEINLQDLAEKKPSSQQLKQLYFNTQQQYQMKNYHFVKIYRIQFILTLIQDIIKGQKYQKEQQKEKGEILESVNREQQQHQQQQQFQKDEQQNQSEYKEFYSIKKKQMLQLSSNLVYLIQYSKIPALVKISSRILKQIIENLGDFSQVLVPLIQQDNKITFQIQNEKLNITDLFTQQLGNIQLGLDIKYSVLDPQRFLEQFNGVENFKEKEEEQKEESKLGEKSIKIEKQNQNKKYSVSVRLKEDQQEEAILAIFQIFYYWNIMNPMDEKDQVPRDFTSELDYIQNSNQSATEILSKFGKTLKCGECNGELQKTNGPYMQQFVSWSCNVCNKGFKFNDGNMNCQKCQYDICFDCYDKENEQILMSDITVLLKMKFNRLQMFNDFDDDDGIDKKTIENNFIILMQNLIFEIDQIIGAHQKRIQDQIKMFGKPSENCKNTFILKSGLNLQQAKEFAQLVELSAQRKLQNINLKYFFSQEEQITRLHPFNLAKEEVILRKRGQKQQKEESAQADDKNNNDKNNKSGKKNQEEENENVKKLMEFGFTENQVKWALLDSKNNLEIAANNLLAGLYENMIDANPFPKENWMGSPDSKKSGGNSSSKKSSSQRKKSHKYSDSLEESEVQEFNENFVEKMMENELQVDIILSGDEIINELLMGEDKIQIPLYNQNLYQSGESMTYISLNLIGLIREIISKNEDQQKNFEQNLEQCLNILEKQDSLFFLNLNLSSISRLIGGLTVITGIQQKKLNFEPVKLKDFNENQEKNYFLYQQNPGSRNCDIISSKTNEIIFESVPQELVQSWGKLKKIDNLEQKIGGKIQKMAQMLLQNKNLQNKEKKQYMKYQEQLQNQMETKLQQQSQKRGEIKNFETILELQVVKKILENDCFVLKNMNALILDKILAYLSLENCGKNVYEQNFLSMLEELADEQILRGSNYIEDFSEQDLTVGWENLISNQNFEPNFIFLKEMSKYGVCLNQQIEEFLKKEDKLQLQQIKQKQFNSLKEKGHNFPSISTNMTSYSRQESNFISSLPQPQLPLQNKNLVYWEKQFKIWKMFREEFDRMRLKNSIIYDDKVQIINILYEIFTNDRNPGRKSFYEKRVELQRHMKPSSYDQEFLDKVFTYNESEKQYEEFYAQENLEAGKIYLIKSKRFDNQKKLLCTVPSQKYVPVVILWIESNQALVQYVDEYNSTFGFFWVDIKNSFKKTILPIKQEIPQFYLQSNFQHQFTNLLSNSLSLKAKRLLVKYYTAFDEKYNSQIQIQDQNQNQNQNQLKDNLQENDENEQIIMNSDFLYVDKFEKYFNEKNNTDLLPLILEWVMEHEIKGEQIEGWIKALDSQIIPDLNKLKQYQLYNINQQERDLKYGNLKTFERLFYKLVNSKNFDINPQNNLLIKLINMAQKDLQRMINFVIKNQITLDLLKVEREDNINQFPQFEETQINSLIFTFTSQSHMPLTSKINFYSDKNDDSKLTEYKHVGLDKEQHFISPIIVKGREIYCQFYLNQGELPITFEAAKVERGNLDCLVFGVPEKWNSVCWLIDSISSAFTQNFNNFNSLKGEKIYEKSGLLLKEMQKLNRFLSQQMLELSRGPNYLKQQISWLITRVTRKIQYIVFQSQQDLGDLKKQHFAIIGVEEKSLFRILEEVKQIEQQEQREFKLPSAYNQNLIEMCSTILSPLSQKISKKIFSYTHRDIVIDKLPEFLENMVNVQNIYKFLDKQGILTNQLYQQTVDSQSQWSNMICINNLPQDKSVNEMRQLIISMLKKSRRRIINEELDIIIPSLKDLVTHEGVCFIITDGSYARVEEESKTEDEKEEDMFNELYMDGTQCQNCNLQMINTCSSCDELVQSILKNLPNASLCFGRSIIQNQNFNKYLSSILRNRLLKIKQQDEKYLKFLPNIKSDQLNDKVLKALQKSYQNIKISEELQAHVKRSYSALNIQNINSFIQSFQNIVQAGNALNAFQILSDFGFNLWLNEGTYAINEAPKTLPQSQIEQMLQKCQNIRFLYDNTQMDQKDARFTKNLLRVLSINLEKCFPYISISKENNRFISVFSKENEQFDFIELQISNYLEKYRQLLIRTTKLEMQQKVLNKTAIKDLNGFTLNLPYVYIDKNKNLPQFIQAYYSLLNIPRNQFMPIKSADKGVPFVCFEIISQTTAQGAGGLFRQFFNDVSLELKNDRKGPGQDYVPLLVQHNEKKEEYMINKKANSPFNLQLFEFLGVLMGCSIRTNTPLSINLPMIFWKLLVEEDISQQDWIEYRLKTESGEFERIFDEDMINQIKEAGEETFSDQYFERQVQKINQMRNKFIINNLNNENQDKIAQIQKELGKFSASFENLDEIIPNYCKSLLYDIVFQMKYLKRGLNSVVPYPLLKITSAKDLEIMVCGVYTIDIDLLKKNTVYEGMDTDGKKLNENSKRIKMLWEALESDKYFSIEDKRKFIQFCYAVDRLPMTDQEYKQQGIVFKISANTSKKALNDPDNCFISAQTCFFQLKLPDYTGIEALVKQIKLSIQGAGNELSEKLDSQKVGQLYEIGVLTNNLYGGLIKVYTPNVSGSLKKILLNQIDKDKEKVDEILTNLQSQNNEQEQDEKIKINDQETSTIHDENFCGGIYMFNYLFDFEYQSLKSEIADKKLKFQNFQEQDIISFIAYAIQFVNFYKLQFKQHSYYGGININSVFYKKENTALFKFFGPLFISGGSNFEQAKKNVGFKIQQINDYYLSPEEINYILNPY</sequence>
<feature type="compositionally biased region" description="Low complexity" evidence="7">
    <location>
        <begin position="2085"/>
        <end position="2094"/>
    </location>
</feature>
<evidence type="ECO:0000256" key="1">
    <source>
        <dbReference type="ARBA" id="ARBA00004123"/>
    </source>
</evidence>
<dbReference type="Proteomes" id="UP000054937">
    <property type="component" value="Unassembled WGS sequence"/>
</dbReference>
<feature type="compositionally biased region" description="Low complexity" evidence="7">
    <location>
        <begin position="1109"/>
        <end position="1119"/>
    </location>
</feature>
<evidence type="ECO:0000256" key="3">
    <source>
        <dbReference type="ARBA" id="ARBA00022786"/>
    </source>
</evidence>
<reference evidence="11 12" key="1">
    <citation type="journal article" date="2015" name="Sci. Rep.">
        <title>Genome of the facultative scuticociliatosis pathogen Pseudocohnilembus persalinus provides insight into its virulence through horizontal gene transfer.</title>
        <authorList>
            <person name="Xiong J."/>
            <person name="Wang G."/>
            <person name="Cheng J."/>
            <person name="Tian M."/>
            <person name="Pan X."/>
            <person name="Warren A."/>
            <person name="Jiang C."/>
            <person name="Yuan D."/>
            <person name="Miao W."/>
        </authorList>
    </citation>
    <scope>NUCLEOTIDE SEQUENCE [LARGE SCALE GENOMIC DNA]</scope>
    <source>
        <strain evidence="11">36N120E</strain>
    </source>
</reference>
<comment type="caution">
    <text evidence="11">The sequence shown here is derived from an EMBL/GenBank/DDBJ whole genome shotgun (WGS) entry which is preliminary data.</text>
</comment>
<gene>
    <name evidence="11" type="ORF">PPERSA_11774</name>
</gene>